<feature type="transmembrane region" description="Helical" evidence="1">
    <location>
        <begin position="48"/>
        <end position="74"/>
    </location>
</feature>
<keyword evidence="1" id="KW-0472">Membrane</keyword>
<proteinExistence type="predicted"/>
<feature type="transmembrane region" description="Helical" evidence="1">
    <location>
        <begin position="95"/>
        <end position="115"/>
    </location>
</feature>
<accession>A0AAV4U509</accession>
<gene>
    <name evidence="2" type="ORF">CDAR_432621</name>
</gene>
<keyword evidence="1" id="KW-0812">Transmembrane</keyword>
<dbReference type="EMBL" id="BPLQ01010716">
    <property type="protein sequence ID" value="GIY52831.1"/>
    <property type="molecule type" value="Genomic_DNA"/>
</dbReference>
<evidence type="ECO:0000256" key="1">
    <source>
        <dbReference type="SAM" id="Phobius"/>
    </source>
</evidence>
<dbReference type="AlphaFoldDB" id="A0AAV4U509"/>
<evidence type="ECO:0000313" key="3">
    <source>
        <dbReference type="Proteomes" id="UP001054837"/>
    </source>
</evidence>
<comment type="caution">
    <text evidence="2">The sequence shown here is derived from an EMBL/GenBank/DDBJ whole genome shotgun (WGS) entry which is preliminary data.</text>
</comment>
<name>A0AAV4U509_9ARAC</name>
<sequence length="117" mass="14017">MVLSLQLWIYISVFRSHTRIRLLMEDLYRISNMLHAHTPQKNMLKIYIWMYCLLVILGTAFFEVTFLRFGMIAYEQQELLDSKIIPAHLRERFADFLYFSFPFTLLLANGFFALLPE</sequence>
<keyword evidence="3" id="KW-1185">Reference proteome</keyword>
<organism evidence="2 3">
    <name type="scientific">Caerostris darwini</name>
    <dbReference type="NCBI Taxonomy" id="1538125"/>
    <lineage>
        <taxon>Eukaryota</taxon>
        <taxon>Metazoa</taxon>
        <taxon>Ecdysozoa</taxon>
        <taxon>Arthropoda</taxon>
        <taxon>Chelicerata</taxon>
        <taxon>Arachnida</taxon>
        <taxon>Araneae</taxon>
        <taxon>Araneomorphae</taxon>
        <taxon>Entelegynae</taxon>
        <taxon>Araneoidea</taxon>
        <taxon>Araneidae</taxon>
        <taxon>Caerostris</taxon>
    </lineage>
</organism>
<keyword evidence="1" id="KW-1133">Transmembrane helix</keyword>
<protein>
    <submittedName>
        <fullName evidence="2">Uncharacterized protein</fullName>
    </submittedName>
</protein>
<reference evidence="2 3" key="1">
    <citation type="submission" date="2021-06" db="EMBL/GenBank/DDBJ databases">
        <title>Caerostris darwini draft genome.</title>
        <authorList>
            <person name="Kono N."/>
            <person name="Arakawa K."/>
        </authorList>
    </citation>
    <scope>NUCLEOTIDE SEQUENCE [LARGE SCALE GENOMIC DNA]</scope>
</reference>
<evidence type="ECO:0000313" key="2">
    <source>
        <dbReference type="EMBL" id="GIY52831.1"/>
    </source>
</evidence>
<dbReference type="Proteomes" id="UP001054837">
    <property type="component" value="Unassembled WGS sequence"/>
</dbReference>